<feature type="domain" description="Thiolase N-terminal" evidence="8">
    <location>
        <begin position="5"/>
        <end position="262"/>
    </location>
</feature>
<evidence type="ECO:0000259" key="9">
    <source>
        <dbReference type="Pfam" id="PF02803"/>
    </source>
</evidence>
<name>A0A3M8CJM7_9BACL</name>
<dbReference type="InterPro" id="IPR020610">
    <property type="entry name" value="Thiolase_AS"/>
</dbReference>
<feature type="active site" description="Acyl-thioester intermediate" evidence="6">
    <location>
        <position position="88"/>
    </location>
</feature>
<dbReference type="InterPro" id="IPR020617">
    <property type="entry name" value="Thiolase_C"/>
</dbReference>
<keyword evidence="3 7" id="KW-0808">Transferase</keyword>
<feature type="active site" description="Proton acceptor" evidence="6">
    <location>
        <position position="349"/>
    </location>
</feature>
<dbReference type="NCBIfam" id="TIGR01930">
    <property type="entry name" value="AcCoA-C-Actrans"/>
    <property type="match status" value="1"/>
</dbReference>
<dbReference type="CDD" id="cd00751">
    <property type="entry name" value="thiolase"/>
    <property type="match status" value="1"/>
</dbReference>
<dbReference type="AlphaFoldDB" id="A0A3M8CJM7"/>
<accession>A0A3M8CJM7</accession>
<gene>
    <name evidence="10" type="ORF">EDM52_05115</name>
</gene>
<evidence type="ECO:0000313" key="10">
    <source>
        <dbReference type="EMBL" id="RNB75803.1"/>
    </source>
</evidence>
<evidence type="ECO:0000256" key="3">
    <source>
        <dbReference type="ARBA" id="ARBA00022679"/>
    </source>
</evidence>
<dbReference type="NCBIfam" id="NF006086">
    <property type="entry name" value="PRK08235.1"/>
    <property type="match status" value="1"/>
</dbReference>
<comment type="similarity">
    <text evidence="1 7">Belongs to the thiolase-like superfamily. Thiolase family.</text>
</comment>
<evidence type="ECO:0000256" key="1">
    <source>
        <dbReference type="ARBA" id="ARBA00010982"/>
    </source>
</evidence>
<reference evidence="10 11" key="1">
    <citation type="submission" date="2018-10" db="EMBL/GenBank/DDBJ databases">
        <title>Phylogenomics of Brevibacillus.</title>
        <authorList>
            <person name="Dunlap C."/>
        </authorList>
    </citation>
    <scope>NUCLEOTIDE SEQUENCE [LARGE SCALE GENOMIC DNA]</scope>
    <source>
        <strain evidence="10 11">JCM 12215</strain>
    </source>
</reference>
<dbReference type="PIRSF" id="PIRSF000429">
    <property type="entry name" value="Ac-CoA_Ac_transf"/>
    <property type="match status" value="1"/>
</dbReference>
<dbReference type="InterPro" id="IPR020613">
    <property type="entry name" value="Thiolase_CS"/>
</dbReference>
<dbReference type="InterPro" id="IPR002155">
    <property type="entry name" value="Thiolase"/>
</dbReference>
<dbReference type="GO" id="GO:0003985">
    <property type="term" value="F:acetyl-CoA C-acetyltransferase activity"/>
    <property type="evidence" value="ECO:0007669"/>
    <property type="project" value="UniProtKB-EC"/>
</dbReference>
<dbReference type="Proteomes" id="UP000282028">
    <property type="component" value="Unassembled WGS sequence"/>
</dbReference>
<feature type="domain" description="Thiolase C-terminal" evidence="9">
    <location>
        <begin position="271"/>
        <end position="391"/>
    </location>
</feature>
<evidence type="ECO:0000256" key="2">
    <source>
        <dbReference type="ARBA" id="ARBA00012705"/>
    </source>
</evidence>
<evidence type="ECO:0000256" key="4">
    <source>
        <dbReference type="ARBA" id="ARBA00023315"/>
    </source>
</evidence>
<dbReference type="SUPFAM" id="SSF53901">
    <property type="entry name" value="Thiolase-like"/>
    <property type="match status" value="2"/>
</dbReference>
<proteinExistence type="inferred from homology"/>
<dbReference type="EMBL" id="RHHR01000009">
    <property type="protein sequence ID" value="RNB75803.1"/>
    <property type="molecule type" value="Genomic_DNA"/>
</dbReference>
<evidence type="ECO:0000256" key="5">
    <source>
        <dbReference type="ARBA" id="ARBA00030755"/>
    </source>
</evidence>
<evidence type="ECO:0000256" key="7">
    <source>
        <dbReference type="RuleBase" id="RU003557"/>
    </source>
</evidence>
<dbReference type="RefSeq" id="WP_122907961.1">
    <property type="nucleotide sequence ID" value="NZ_CBCSBE010000004.1"/>
</dbReference>
<dbReference type="PANTHER" id="PTHR18919:SF107">
    <property type="entry name" value="ACETYL-COA ACETYLTRANSFERASE, CYTOSOLIC"/>
    <property type="match status" value="1"/>
</dbReference>
<dbReference type="Gene3D" id="3.40.47.10">
    <property type="match status" value="2"/>
</dbReference>
<evidence type="ECO:0000259" key="8">
    <source>
        <dbReference type="Pfam" id="PF00108"/>
    </source>
</evidence>
<dbReference type="PROSITE" id="PS00098">
    <property type="entry name" value="THIOLASE_1"/>
    <property type="match status" value="1"/>
</dbReference>
<keyword evidence="11" id="KW-1185">Reference proteome</keyword>
<protein>
    <recommendedName>
        <fullName evidence="2">acetyl-CoA C-acetyltransferase</fullName>
        <ecNumber evidence="2">2.3.1.9</ecNumber>
    </recommendedName>
    <alternativeName>
        <fullName evidence="5">Acetoacetyl-CoA thiolase</fullName>
    </alternativeName>
</protein>
<dbReference type="PROSITE" id="PS00099">
    <property type="entry name" value="THIOLASE_3"/>
    <property type="match status" value="1"/>
</dbReference>
<dbReference type="Pfam" id="PF02803">
    <property type="entry name" value="Thiolase_C"/>
    <property type="match status" value="1"/>
</dbReference>
<feature type="active site" description="Proton acceptor" evidence="6">
    <location>
        <position position="379"/>
    </location>
</feature>
<dbReference type="InterPro" id="IPR020615">
    <property type="entry name" value="Thiolase_acyl_enz_int_AS"/>
</dbReference>
<evidence type="ECO:0000256" key="6">
    <source>
        <dbReference type="PIRSR" id="PIRSR000429-1"/>
    </source>
</evidence>
<dbReference type="OrthoDB" id="9764892at2"/>
<dbReference type="InterPro" id="IPR020616">
    <property type="entry name" value="Thiolase_N"/>
</dbReference>
<dbReference type="InterPro" id="IPR016039">
    <property type="entry name" value="Thiolase-like"/>
</dbReference>
<evidence type="ECO:0000313" key="11">
    <source>
        <dbReference type="Proteomes" id="UP000282028"/>
    </source>
</evidence>
<dbReference type="EC" id="2.3.1.9" evidence="2"/>
<sequence length="393" mass="40823">MTKTVIVGAARTPFGKFGGSLKALSAVDLGAVAIKAALERSGVEADQVDEVIMGMVVQAGAGQVPSRQAARKAGLPWEVASETINKVCASGMRAVTMGDQIIRAGDGEIIVAGGMESMSNVPYAIPDARYGLRMGDATVRDLMMYDGLTCPFDQVPMAVHGSNVAEEFDITREAQDLWALRSQQRASQAMQNGLFAEEIVPVSIPQRKGEPLLVATDEGPRPDTTIEGLAKLQPVYKKDGTITAGNAPGINDGAAAMVLMSDAKAQELGIQPLATILGHAQVGAEAPYIATTPGLAIQKLLQKTGVALDEIALFEVNEAFAAVTLTSGKIVGWDEEKVNVNGGAIALGHPIGASGARIIMHLAYELKRRGGGLGIAAICSGAAQGDAILIKVD</sequence>
<dbReference type="FunFam" id="3.40.47.10:FF:000010">
    <property type="entry name" value="Acetyl-CoA acetyltransferase (Thiolase)"/>
    <property type="match status" value="1"/>
</dbReference>
<comment type="caution">
    <text evidence="10">The sequence shown here is derived from an EMBL/GenBank/DDBJ whole genome shotgun (WGS) entry which is preliminary data.</text>
</comment>
<dbReference type="PANTHER" id="PTHR18919">
    <property type="entry name" value="ACETYL-COA C-ACYLTRANSFERASE"/>
    <property type="match status" value="1"/>
</dbReference>
<dbReference type="Pfam" id="PF00108">
    <property type="entry name" value="Thiolase_N"/>
    <property type="match status" value="1"/>
</dbReference>
<dbReference type="PROSITE" id="PS00737">
    <property type="entry name" value="THIOLASE_2"/>
    <property type="match status" value="1"/>
</dbReference>
<organism evidence="10 11">
    <name type="scientific">Brevibacillus invocatus</name>
    <dbReference type="NCBI Taxonomy" id="173959"/>
    <lineage>
        <taxon>Bacteria</taxon>
        <taxon>Bacillati</taxon>
        <taxon>Bacillota</taxon>
        <taxon>Bacilli</taxon>
        <taxon>Bacillales</taxon>
        <taxon>Paenibacillaceae</taxon>
        <taxon>Brevibacillus</taxon>
    </lineage>
</organism>
<keyword evidence="4 7" id="KW-0012">Acyltransferase</keyword>